<evidence type="ECO:0000313" key="1">
    <source>
        <dbReference type="EMBL" id="GGB71798.1"/>
    </source>
</evidence>
<name>A0A8H9FRM6_9MICO</name>
<comment type="caution">
    <text evidence="1">The sequence shown here is derived from an EMBL/GenBank/DDBJ whole genome shotgun (WGS) entry which is preliminary data.</text>
</comment>
<dbReference type="AlphaFoldDB" id="A0A8H9FRM6"/>
<evidence type="ECO:0000313" key="2">
    <source>
        <dbReference type="Proteomes" id="UP000628079"/>
    </source>
</evidence>
<gene>
    <name evidence="1" type="ORF">GCM10011314_09020</name>
</gene>
<dbReference type="Proteomes" id="UP000628079">
    <property type="component" value="Unassembled WGS sequence"/>
</dbReference>
<reference evidence="1" key="1">
    <citation type="journal article" date="2014" name="Int. J. Syst. Evol. Microbiol.">
        <title>Complete genome sequence of Corynebacterium casei LMG S-19264T (=DSM 44701T), isolated from a smear-ripened cheese.</title>
        <authorList>
            <consortium name="US DOE Joint Genome Institute (JGI-PGF)"/>
            <person name="Walter F."/>
            <person name="Albersmeier A."/>
            <person name="Kalinowski J."/>
            <person name="Ruckert C."/>
        </authorList>
    </citation>
    <scope>NUCLEOTIDE SEQUENCE</scope>
    <source>
        <strain evidence="1">CGMCC 1.10749</strain>
    </source>
</reference>
<protein>
    <submittedName>
        <fullName evidence="1">Uncharacterized protein</fullName>
    </submittedName>
</protein>
<reference evidence="1" key="2">
    <citation type="submission" date="2020-09" db="EMBL/GenBank/DDBJ databases">
        <authorList>
            <person name="Sun Q."/>
            <person name="Zhou Y."/>
        </authorList>
    </citation>
    <scope>NUCLEOTIDE SEQUENCE</scope>
    <source>
        <strain evidence="1">CGMCC 1.10749</strain>
    </source>
</reference>
<proteinExistence type="predicted"/>
<accession>A0A8H9FRM6</accession>
<sequence length="71" mass="8076">MTNDDAMLAQWWNALSAEEQQEAFEAERTGQLTPHLQGSLMGAGMFGFTSEVKEKPEKVPRALHDFLKMRH</sequence>
<dbReference type="EMBL" id="BMEA01000001">
    <property type="protein sequence ID" value="GGB71798.1"/>
    <property type="molecule type" value="Genomic_DNA"/>
</dbReference>
<dbReference type="RefSeq" id="WP_035950526.1">
    <property type="nucleotide sequence ID" value="NZ_BMEA01000001.1"/>
</dbReference>
<organism evidence="1 2">
    <name type="scientific">Knoellia flava</name>
    <dbReference type="NCBI Taxonomy" id="913969"/>
    <lineage>
        <taxon>Bacteria</taxon>
        <taxon>Bacillati</taxon>
        <taxon>Actinomycetota</taxon>
        <taxon>Actinomycetes</taxon>
        <taxon>Micrococcales</taxon>
        <taxon>Intrasporangiaceae</taxon>
        <taxon>Knoellia</taxon>
    </lineage>
</organism>